<evidence type="ECO:0000313" key="8">
    <source>
        <dbReference type="EMBL" id="ARW69265.1"/>
    </source>
</evidence>
<keyword evidence="3 6" id="KW-0547">Nucleotide-binding</keyword>
<proteinExistence type="inferred from homology"/>
<organism evidence="8">
    <name type="scientific">Polysiphonia sp</name>
    <dbReference type="NCBI Taxonomy" id="1967842"/>
    <lineage>
        <taxon>Eukaryota</taxon>
        <taxon>Rhodophyta</taxon>
        <taxon>Florideophyceae</taxon>
        <taxon>Rhodymeniophycidae</taxon>
        <taxon>Ceramiales</taxon>
        <taxon>Rhodomelaceae</taxon>
        <taxon>Polysiphonioideae</taxon>
        <taxon>Polysiphonia</taxon>
    </lineage>
</organism>
<evidence type="ECO:0000256" key="5">
    <source>
        <dbReference type="ARBA" id="ARBA00048539"/>
    </source>
</evidence>
<evidence type="ECO:0000256" key="6">
    <source>
        <dbReference type="HAMAP-Rule" id="MF_01161"/>
    </source>
</evidence>
<evidence type="ECO:0000256" key="3">
    <source>
        <dbReference type="ARBA" id="ARBA00022741"/>
    </source>
</evidence>
<dbReference type="InterPro" id="IPR012094">
    <property type="entry name" value="tRNA_Ile_lys_synt"/>
</dbReference>
<keyword evidence="8" id="KW-0150">Chloroplast</keyword>
<dbReference type="PANTHER" id="PTHR43033:SF1">
    <property type="entry name" value="TRNA(ILE)-LYSIDINE SYNTHASE-RELATED"/>
    <property type="match status" value="1"/>
</dbReference>
<comment type="catalytic activity">
    <reaction evidence="5 6">
        <text>cytidine(34) in tRNA(Ile2) + L-lysine + ATP = lysidine(34) in tRNA(Ile2) + AMP + diphosphate + H(+)</text>
        <dbReference type="Rhea" id="RHEA:43744"/>
        <dbReference type="Rhea" id="RHEA-COMP:10625"/>
        <dbReference type="Rhea" id="RHEA-COMP:10670"/>
        <dbReference type="ChEBI" id="CHEBI:15378"/>
        <dbReference type="ChEBI" id="CHEBI:30616"/>
        <dbReference type="ChEBI" id="CHEBI:32551"/>
        <dbReference type="ChEBI" id="CHEBI:33019"/>
        <dbReference type="ChEBI" id="CHEBI:82748"/>
        <dbReference type="ChEBI" id="CHEBI:83665"/>
        <dbReference type="ChEBI" id="CHEBI:456215"/>
        <dbReference type="EC" id="6.3.4.19"/>
    </reaction>
</comment>
<comment type="subcellular location">
    <subcellularLocation>
        <location evidence="6">Plastid</location>
        <location evidence="6">Chloroplast</location>
    </subcellularLocation>
</comment>
<keyword evidence="8" id="KW-0934">Plastid</keyword>
<dbReference type="AlphaFoldDB" id="A0A1Z1MU49"/>
<dbReference type="HAMAP" id="MF_01161">
    <property type="entry name" value="tRNA_Ile_lys_synt"/>
    <property type="match status" value="1"/>
</dbReference>
<dbReference type="InterPro" id="IPR011063">
    <property type="entry name" value="TilS/TtcA_N"/>
</dbReference>
<geneLocation type="chloroplast" evidence="8"/>
<dbReference type="InterPro" id="IPR012795">
    <property type="entry name" value="tRNA_Ile_lys_synt_N"/>
</dbReference>
<evidence type="ECO:0000256" key="4">
    <source>
        <dbReference type="ARBA" id="ARBA00022840"/>
    </source>
</evidence>
<dbReference type="InterPro" id="IPR014729">
    <property type="entry name" value="Rossmann-like_a/b/a_fold"/>
</dbReference>
<dbReference type="CDD" id="cd01992">
    <property type="entry name" value="TilS_N"/>
    <property type="match status" value="1"/>
</dbReference>
<dbReference type="EMBL" id="MF101456">
    <property type="protein sequence ID" value="ARW69265.1"/>
    <property type="molecule type" value="Genomic_DNA"/>
</dbReference>
<dbReference type="PANTHER" id="PTHR43033">
    <property type="entry name" value="TRNA(ILE)-LYSIDINE SYNTHASE-RELATED"/>
    <property type="match status" value="1"/>
</dbReference>
<keyword evidence="1 6" id="KW-0436">Ligase</keyword>
<comment type="function">
    <text evidence="6">Ligates lysine onto the cytidine present at position 34 of the AUA codon-specific tRNA(Ile) that contains the anticodon CAU, in an ATP-dependent manner. Cytidine is converted to lysidine, thus changing the amino acid specificity of the tRNA from methionine to isoleucine.</text>
</comment>
<dbReference type="EC" id="6.3.4.19" evidence="6"/>
<name>A0A1Z1MU49_9FLOR</name>
<keyword evidence="4 6" id="KW-0067">ATP-binding</keyword>
<evidence type="ECO:0000256" key="2">
    <source>
        <dbReference type="ARBA" id="ARBA00022694"/>
    </source>
</evidence>
<gene>
    <name evidence="6 8" type="primary">tilS</name>
</gene>
<dbReference type="Pfam" id="PF01171">
    <property type="entry name" value="ATP_bind_3"/>
    <property type="match status" value="1"/>
</dbReference>
<evidence type="ECO:0000259" key="7">
    <source>
        <dbReference type="Pfam" id="PF01171"/>
    </source>
</evidence>
<dbReference type="Gene3D" id="3.40.50.620">
    <property type="entry name" value="HUPs"/>
    <property type="match status" value="1"/>
</dbReference>
<protein>
    <recommendedName>
        <fullName evidence="6">tRNA(Ile)-lysidine synthase, chloroplastic</fullName>
        <ecNumber evidence="6">6.3.4.19</ecNumber>
    </recommendedName>
    <alternativeName>
        <fullName evidence="6">tRNA(Ile)-2-lysyl-cytidine synthase</fullName>
    </alternativeName>
    <alternativeName>
        <fullName evidence="6">tRNA(Ile)-lysidine synthetase</fullName>
    </alternativeName>
</protein>
<evidence type="ECO:0000256" key="1">
    <source>
        <dbReference type="ARBA" id="ARBA00022598"/>
    </source>
</evidence>
<keyword evidence="2 6" id="KW-0819">tRNA processing</keyword>
<comment type="domain">
    <text evidence="6">The N-terminal region contains the highly conserved SGGXDS motif, predicted to be a P-loop motif involved in ATP binding.</text>
</comment>
<dbReference type="NCBIfam" id="TIGR02432">
    <property type="entry name" value="lysidine_TilS_N"/>
    <property type="match status" value="1"/>
</dbReference>
<reference evidence="8" key="1">
    <citation type="journal article" date="2017" name="J. Phycol.">
        <title>Analysis of chloroplast genomes and a supermatrix inform reclassification of the Rhodomelaceae (Rhodophyta).</title>
        <authorList>
            <person name="Diaz-Tapia P."/>
            <person name="Maggs C.A."/>
            <person name="West J.A."/>
            <person name="Verbruggen H."/>
        </authorList>
    </citation>
    <scope>NUCLEOTIDE SEQUENCE</scope>
    <source>
        <strain evidence="8">PD1760</strain>
    </source>
</reference>
<comment type="similarity">
    <text evidence="6">Belongs to the tRNA(Ile)-lysidine synthase family.</text>
</comment>
<sequence length="323" mass="38617">MKEYKIKKVKILIEKFINKYYFESILLAISGGQDSTCLIKILKGLRKKNLRIVCLYIDHQWQNCSSKQIKHIINYIKLLKISITIYQIKKVTLSEDECRKLRYSIMIKHGLKYKNQVIITGHNSTDQVETFIQKLVKGNEIEGLNSLSVKSNTSSQITILRPLIILNRTEVLGICKTLCLPIWSDNSNYIYNIQRNRIRHELIPYIKKYFHQKFENNIKYLLKYYYYQNEYIKQSTIKLYIKSKDITRISIHWKFIKQQNFFLQMKIIQVFCFHNLQIYVENKMIVSIIQKLYKATENIKENIKYRRLALLLTYNCLSLGINI</sequence>
<accession>A0A1Z1MU49</accession>
<feature type="binding site" evidence="6">
    <location>
        <begin position="30"/>
        <end position="35"/>
    </location>
    <ligand>
        <name>ATP</name>
        <dbReference type="ChEBI" id="CHEBI:30616"/>
    </ligand>
</feature>
<dbReference type="GO" id="GO:0006400">
    <property type="term" value="P:tRNA modification"/>
    <property type="evidence" value="ECO:0007669"/>
    <property type="project" value="UniProtKB-UniRule"/>
</dbReference>
<dbReference type="GO" id="GO:0009507">
    <property type="term" value="C:chloroplast"/>
    <property type="evidence" value="ECO:0007669"/>
    <property type="project" value="UniProtKB-SubCell"/>
</dbReference>
<dbReference type="GO" id="GO:0032267">
    <property type="term" value="F:tRNA(Ile)-lysidine synthase activity"/>
    <property type="evidence" value="ECO:0007669"/>
    <property type="project" value="UniProtKB-EC"/>
</dbReference>
<dbReference type="GO" id="GO:0005524">
    <property type="term" value="F:ATP binding"/>
    <property type="evidence" value="ECO:0007669"/>
    <property type="project" value="UniProtKB-UniRule"/>
</dbReference>
<feature type="domain" description="tRNA(Ile)-lysidine/2-thiocytidine synthase N-terminal" evidence="7">
    <location>
        <begin position="25"/>
        <end position="201"/>
    </location>
</feature>
<dbReference type="SUPFAM" id="SSF52402">
    <property type="entry name" value="Adenine nucleotide alpha hydrolases-like"/>
    <property type="match status" value="1"/>
</dbReference>